<organism evidence="3 4">
    <name type="scientific">Enterococcus raffinosus</name>
    <dbReference type="NCBI Taxonomy" id="71452"/>
    <lineage>
        <taxon>Bacteria</taxon>
        <taxon>Bacillati</taxon>
        <taxon>Bacillota</taxon>
        <taxon>Bacilli</taxon>
        <taxon>Lactobacillales</taxon>
        <taxon>Enterococcaceae</taxon>
        <taxon>Enterococcus</taxon>
    </lineage>
</organism>
<evidence type="ECO:0000313" key="4">
    <source>
        <dbReference type="Proteomes" id="UP001249240"/>
    </source>
</evidence>
<dbReference type="EMBL" id="JARPXM010000001">
    <property type="protein sequence ID" value="MDT2536784.1"/>
    <property type="molecule type" value="Genomic_DNA"/>
</dbReference>
<proteinExistence type="predicted"/>
<accession>A0AAW8SSP4</accession>
<evidence type="ECO:0000259" key="2">
    <source>
        <dbReference type="Pfam" id="PF13731"/>
    </source>
</evidence>
<keyword evidence="1" id="KW-0732">Signal</keyword>
<dbReference type="Pfam" id="PF13731">
    <property type="entry name" value="WxL"/>
    <property type="match status" value="1"/>
</dbReference>
<feature type="domain" description="WxL" evidence="2">
    <location>
        <begin position="32"/>
        <end position="225"/>
    </location>
</feature>
<feature type="chain" id="PRO_5043813018" evidence="1">
    <location>
        <begin position="24"/>
        <end position="227"/>
    </location>
</feature>
<dbReference type="RefSeq" id="WP_028020192.1">
    <property type="nucleotide sequence ID" value="NZ_BAAAXM010000006.1"/>
</dbReference>
<dbReference type="AlphaFoldDB" id="A0AAW8SSP4"/>
<sequence length="227" mass="23278">MKDLKGKLVVSLASLSVLGLAFAGSIGGFADTLDTPVRVQFEAEGLIPNPNPDPDELQLRFVPNLVDFGNTHTAGNALTQSIGTSGKYVALYDGRDTALTNNEWTLSASASNLTNPVAPAQVINSGKIKVAVGSMKDWGAPSAPTSANTTTNAANITVGSGITAGVAELALDGTTTELAKTDSSISDHGYALPIDSMTLELAAGDSNTAFAGQSFQGNITWALTDSF</sequence>
<feature type="signal peptide" evidence="1">
    <location>
        <begin position="1"/>
        <end position="23"/>
    </location>
</feature>
<evidence type="ECO:0000313" key="3">
    <source>
        <dbReference type="EMBL" id="MDT2536784.1"/>
    </source>
</evidence>
<name>A0AAW8SSP4_9ENTE</name>
<dbReference type="GeneID" id="67042063"/>
<reference evidence="3" key="1">
    <citation type="submission" date="2023-03" db="EMBL/GenBank/DDBJ databases">
        <authorList>
            <person name="Shen W."/>
            <person name="Cai J."/>
        </authorList>
    </citation>
    <scope>NUCLEOTIDE SEQUENCE</scope>
    <source>
        <strain evidence="3">B646-2</strain>
    </source>
</reference>
<protein>
    <submittedName>
        <fullName evidence="3">WxL domain-containing protein</fullName>
    </submittedName>
</protein>
<gene>
    <name evidence="3" type="ORF">P7D78_01490</name>
</gene>
<dbReference type="InterPro" id="IPR027994">
    <property type="entry name" value="WxL_dom"/>
</dbReference>
<comment type="caution">
    <text evidence="3">The sequence shown here is derived from an EMBL/GenBank/DDBJ whole genome shotgun (WGS) entry which is preliminary data.</text>
</comment>
<dbReference type="Proteomes" id="UP001249240">
    <property type="component" value="Unassembled WGS sequence"/>
</dbReference>
<evidence type="ECO:0000256" key="1">
    <source>
        <dbReference type="SAM" id="SignalP"/>
    </source>
</evidence>